<evidence type="ECO:0000313" key="1">
    <source>
        <dbReference type="EMBL" id="TYP65338.1"/>
    </source>
</evidence>
<keyword evidence="1" id="KW-0808">Transferase</keyword>
<accession>A0A5S5BFZ6</accession>
<dbReference type="Proteomes" id="UP000324282">
    <property type="component" value="Unassembled WGS sequence"/>
</dbReference>
<dbReference type="OrthoDB" id="1550603at2"/>
<reference evidence="1 2" key="1">
    <citation type="submission" date="2019-07" db="EMBL/GenBank/DDBJ databases">
        <title>Deep subsurface shale carbon reservoir microbial communities from Ohio and West Virginia, USA.</title>
        <authorList>
            <person name="Wrighton K."/>
        </authorList>
    </citation>
    <scope>NUCLEOTIDE SEQUENCE [LARGE SCALE GENOMIC DNA]</scope>
    <source>
        <strain evidence="1 2">NP_8Ht</strain>
    </source>
</reference>
<sequence>MPLDARYAAQVRLLVQTLPLVAVESCFALKGGTAINLFVRNLPRLSVDIDLAYLPNASRQEALDDARAALGRIAASVGRRIPGVKATLQTNRPDELRILVRSATAQIKVEVSPVLRGTVHLPVQRDVVAEVEDEFGFASMPVVSLPDLYGGKICAALDRQHPRDLFDVMLMLREEGLTREIFEGFLVYLISHGRPMADLLEPRWKPLKQIYQAEFSGMTRETVGLEQLEATQAALMDAIRAQIAHRDVAFLLSLKRGQPDWSLLDLAGISELPAVNWKLTNIRAMAEGKRAEALARLEQVLVRLMVKSGQ</sequence>
<evidence type="ECO:0000313" key="2">
    <source>
        <dbReference type="Proteomes" id="UP000324282"/>
    </source>
</evidence>
<name>A0A5S5BFZ6_STUST</name>
<dbReference type="AlphaFoldDB" id="A0A5S5BFZ6"/>
<dbReference type="RefSeq" id="WP_148924749.1">
    <property type="nucleotide sequence ID" value="NZ_VNHQ01000012.1"/>
</dbReference>
<organism evidence="1 2">
    <name type="scientific">Stutzerimonas stutzeri</name>
    <name type="common">Pseudomonas stutzeri</name>
    <dbReference type="NCBI Taxonomy" id="316"/>
    <lineage>
        <taxon>Bacteria</taxon>
        <taxon>Pseudomonadati</taxon>
        <taxon>Pseudomonadota</taxon>
        <taxon>Gammaproteobacteria</taxon>
        <taxon>Pseudomonadales</taxon>
        <taxon>Pseudomonadaceae</taxon>
        <taxon>Stutzerimonas</taxon>
    </lineage>
</organism>
<dbReference type="InterPro" id="IPR014942">
    <property type="entry name" value="AbiEii"/>
</dbReference>
<proteinExistence type="predicted"/>
<dbReference type="EMBL" id="VNHQ01000012">
    <property type="protein sequence ID" value="TYP65338.1"/>
    <property type="molecule type" value="Genomic_DNA"/>
</dbReference>
<dbReference type="GO" id="GO:0016740">
    <property type="term" value="F:transferase activity"/>
    <property type="evidence" value="ECO:0007669"/>
    <property type="project" value="UniProtKB-KW"/>
</dbReference>
<gene>
    <name evidence="1" type="ORF">A9A72_122466</name>
</gene>
<dbReference type="Pfam" id="PF08843">
    <property type="entry name" value="AbiEii"/>
    <property type="match status" value="1"/>
</dbReference>
<comment type="caution">
    <text evidence="1">The sequence shown here is derived from an EMBL/GenBank/DDBJ whole genome shotgun (WGS) entry which is preliminary data.</text>
</comment>
<protein>
    <submittedName>
        <fullName evidence="1">Nucleotidyltransferase AbiEii toxin of type IV toxin-antitoxin system</fullName>
    </submittedName>
</protein>
<dbReference type="Gene3D" id="3.10.450.620">
    <property type="entry name" value="JHP933, nucleotidyltransferase-like core domain"/>
    <property type="match status" value="1"/>
</dbReference>